<dbReference type="Gene3D" id="3.40.1190.10">
    <property type="entry name" value="Mur-like, catalytic domain"/>
    <property type="match status" value="1"/>
</dbReference>
<keyword evidence="2" id="KW-0436">Ligase</keyword>
<dbReference type="GO" id="GO:0005737">
    <property type="term" value="C:cytoplasm"/>
    <property type="evidence" value="ECO:0007669"/>
    <property type="project" value="TreeGrafter"/>
</dbReference>
<dbReference type="PANTHER" id="PTHR11136">
    <property type="entry name" value="FOLYLPOLYGLUTAMATE SYNTHASE-RELATED"/>
    <property type="match status" value="1"/>
</dbReference>
<dbReference type="OrthoDB" id="9809356at2"/>
<dbReference type="InterPro" id="IPR036615">
    <property type="entry name" value="Mur_ligase_C_dom_sf"/>
</dbReference>
<keyword evidence="3" id="KW-0479">Metal-binding</keyword>
<dbReference type="Gene3D" id="3.90.190.20">
    <property type="entry name" value="Mur ligase, C-terminal domain"/>
    <property type="match status" value="1"/>
</dbReference>
<dbReference type="EMBL" id="RJQC01000004">
    <property type="protein sequence ID" value="RNM29372.1"/>
    <property type="molecule type" value="Genomic_DNA"/>
</dbReference>
<keyword evidence="5" id="KW-0067">ATP-binding</keyword>
<protein>
    <submittedName>
        <fullName evidence="8">Folylpolyglutamate synthase/dihydrofolate synthase</fullName>
    </submittedName>
</protein>
<evidence type="ECO:0000256" key="5">
    <source>
        <dbReference type="ARBA" id="ARBA00022840"/>
    </source>
</evidence>
<dbReference type="PANTHER" id="PTHR11136:SF0">
    <property type="entry name" value="DIHYDROFOLATE SYNTHETASE-RELATED"/>
    <property type="match status" value="1"/>
</dbReference>
<proteinExistence type="inferred from homology"/>
<evidence type="ECO:0000256" key="1">
    <source>
        <dbReference type="ARBA" id="ARBA00008276"/>
    </source>
</evidence>
<organism evidence="8 9">
    <name type="scientific">Absicoccus porci</name>
    <dbReference type="NCBI Taxonomy" id="2486576"/>
    <lineage>
        <taxon>Bacteria</taxon>
        <taxon>Bacillati</taxon>
        <taxon>Bacillota</taxon>
        <taxon>Erysipelotrichia</taxon>
        <taxon>Erysipelotrichales</taxon>
        <taxon>Erysipelotrichaceae</taxon>
        <taxon>Absicoccus</taxon>
    </lineage>
</organism>
<dbReference type="GO" id="GO:0046872">
    <property type="term" value="F:metal ion binding"/>
    <property type="evidence" value="ECO:0007669"/>
    <property type="project" value="UniProtKB-KW"/>
</dbReference>
<comment type="caution">
    <text evidence="8">The sequence shown here is derived from an EMBL/GenBank/DDBJ whole genome shotgun (WGS) entry which is preliminary data.</text>
</comment>
<gene>
    <name evidence="8" type="ORF">EDX97_10265</name>
</gene>
<evidence type="ECO:0000259" key="7">
    <source>
        <dbReference type="Pfam" id="PF08245"/>
    </source>
</evidence>
<dbReference type="SUPFAM" id="SSF53623">
    <property type="entry name" value="MurD-like peptide ligases, catalytic domain"/>
    <property type="match status" value="1"/>
</dbReference>
<dbReference type="InterPro" id="IPR001645">
    <property type="entry name" value="Folylpolyglutamate_synth"/>
</dbReference>
<dbReference type="PIRSF" id="PIRSF001563">
    <property type="entry name" value="Folylpolyglu_synth"/>
    <property type="match status" value="1"/>
</dbReference>
<dbReference type="Pfam" id="PF08245">
    <property type="entry name" value="Mur_ligase_M"/>
    <property type="match status" value="1"/>
</dbReference>
<dbReference type="InterPro" id="IPR036565">
    <property type="entry name" value="Mur-like_cat_sf"/>
</dbReference>
<dbReference type="GO" id="GO:0004326">
    <property type="term" value="F:tetrahydrofolylpolyglutamate synthase activity"/>
    <property type="evidence" value="ECO:0007669"/>
    <property type="project" value="InterPro"/>
</dbReference>
<dbReference type="AlphaFoldDB" id="A0A3N0HZ04"/>
<name>A0A3N0HZ04_9FIRM</name>
<keyword evidence="9" id="KW-1185">Reference proteome</keyword>
<dbReference type="GO" id="GO:0008841">
    <property type="term" value="F:dihydrofolate synthase activity"/>
    <property type="evidence" value="ECO:0007669"/>
    <property type="project" value="TreeGrafter"/>
</dbReference>
<accession>A0A3N0HZ04</accession>
<sequence>MDYKATIQYIETKKGLNHDLNQYRQWLNEQLPDHTQLPKIQVGGTNGKGSTVAWMNQLLSYQGVKTGIFTSPHLVTHRERIRIGKTMISENDWMRIYQQYEAFFEKENLTMFEIDLWMAMAYFLEQKVDIALIEVGLGGRLDATTALDYNLVMITNVGLEHCAILGDTIEQISYEKAGIFKPGYVALTTETKPNAKKVMEQVAGYMGTLLGFVEIPFKETDDHQVIFEWQDHTYVLHPPKYQIYNLSLALEGLNYLGYTLKPDCVQSVIDHFHWAGRFTIARKDPLIILDGAHNKEGIEALVDSLGHFDGHIYFSVLKDKKAKEMLNVLETLHCPITLVSMDTARLYDLQTLNYPIINEKQLMVELQNTKDHTLVCGSLYFIGDFYKAFTNK</sequence>
<evidence type="ECO:0000256" key="2">
    <source>
        <dbReference type="ARBA" id="ARBA00022598"/>
    </source>
</evidence>
<dbReference type="PROSITE" id="PS01011">
    <property type="entry name" value="FOLYLPOLYGLU_SYNT_1"/>
    <property type="match status" value="1"/>
</dbReference>
<evidence type="ECO:0000256" key="3">
    <source>
        <dbReference type="ARBA" id="ARBA00022723"/>
    </source>
</evidence>
<dbReference type="RefSeq" id="WP_128521059.1">
    <property type="nucleotide sequence ID" value="NZ_RJQC01000004.1"/>
</dbReference>
<keyword evidence="6" id="KW-0460">Magnesium</keyword>
<dbReference type="GO" id="GO:0005524">
    <property type="term" value="F:ATP binding"/>
    <property type="evidence" value="ECO:0007669"/>
    <property type="project" value="UniProtKB-KW"/>
</dbReference>
<keyword evidence="4" id="KW-0547">Nucleotide-binding</keyword>
<feature type="domain" description="Mur ligase central" evidence="7">
    <location>
        <begin position="42"/>
        <end position="204"/>
    </location>
</feature>
<evidence type="ECO:0000313" key="8">
    <source>
        <dbReference type="EMBL" id="RNM29372.1"/>
    </source>
</evidence>
<dbReference type="NCBIfam" id="TIGR01499">
    <property type="entry name" value="folC"/>
    <property type="match status" value="1"/>
</dbReference>
<evidence type="ECO:0000313" key="9">
    <source>
        <dbReference type="Proteomes" id="UP000276568"/>
    </source>
</evidence>
<dbReference type="InterPro" id="IPR018109">
    <property type="entry name" value="Folylpolyglutamate_synth_CS"/>
</dbReference>
<evidence type="ECO:0000256" key="6">
    <source>
        <dbReference type="ARBA" id="ARBA00022842"/>
    </source>
</evidence>
<dbReference type="InterPro" id="IPR013221">
    <property type="entry name" value="Mur_ligase_cen"/>
</dbReference>
<comment type="similarity">
    <text evidence="1">Belongs to the folylpolyglutamate synthase family.</text>
</comment>
<dbReference type="Proteomes" id="UP000276568">
    <property type="component" value="Unassembled WGS sequence"/>
</dbReference>
<reference evidence="8 9" key="1">
    <citation type="submission" date="2018-11" db="EMBL/GenBank/DDBJ databases">
        <title>Clostridium sp. nov., a member of the family Erysipelotrichaceae isolated from pig faeces.</title>
        <authorList>
            <person name="Chang Y.-H."/>
        </authorList>
    </citation>
    <scope>NUCLEOTIDE SEQUENCE [LARGE SCALE GENOMIC DNA]</scope>
    <source>
        <strain evidence="8 9">YH-panp20</strain>
    </source>
</reference>
<dbReference type="SUPFAM" id="SSF53244">
    <property type="entry name" value="MurD-like peptide ligases, peptide-binding domain"/>
    <property type="match status" value="1"/>
</dbReference>
<evidence type="ECO:0000256" key="4">
    <source>
        <dbReference type="ARBA" id="ARBA00022741"/>
    </source>
</evidence>